<protein>
    <submittedName>
        <fullName evidence="1">Uncharacterized protein</fullName>
    </submittedName>
</protein>
<proteinExistence type="predicted"/>
<dbReference type="Proteomes" id="UP000187429">
    <property type="component" value="Unassembled WGS sequence"/>
</dbReference>
<sequence length="21" mass="2414">MRMGTLLAVQHLSNMKIVDQK</sequence>
<accession>A0A1R1YJE5</accession>
<keyword evidence="2" id="KW-1185">Reference proteome</keyword>
<evidence type="ECO:0000313" key="1">
    <source>
        <dbReference type="EMBL" id="OMJ27000.1"/>
    </source>
</evidence>
<comment type="caution">
    <text evidence="1">The sequence shown here is derived from an EMBL/GenBank/DDBJ whole genome shotgun (WGS) entry which is preliminary data.</text>
</comment>
<dbReference type="AlphaFoldDB" id="A0A1R1YJE5"/>
<dbReference type="EMBL" id="LSSM01001233">
    <property type="protein sequence ID" value="OMJ27000.1"/>
    <property type="molecule type" value="Genomic_DNA"/>
</dbReference>
<feature type="non-terminal residue" evidence="1">
    <location>
        <position position="21"/>
    </location>
</feature>
<evidence type="ECO:0000313" key="2">
    <source>
        <dbReference type="Proteomes" id="UP000187429"/>
    </source>
</evidence>
<name>A0A1R1YJE5_9FUNG</name>
<organism evidence="1 2">
    <name type="scientific">Smittium culicis</name>
    <dbReference type="NCBI Taxonomy" id="133412"/>
    <lineage>
        <taxon>Eukaryota</taxon>
        <taxon>Fungi</taxon>
        <taxon>Fungi incertae sedis</taxon>
        <taxon>Zoopagomycota</taxon>
        <taxon>Kickxellomycotina</taxon>
        <taxon>Harpellomycetes</taxon>
        <taxon>Harpellales</taxon>
        <taxon>Legeriomycetaceae</taxon>
        <taxon>Smittium</taxon>
    </lineage>
</organism>
<reference evidence="2" key="1">
    <citation type="submission" date="2017-01" db="EMBL/GenBank/DDBJ databases">
        <authorList>
            <person name="Wang Y."/>
            <person name="White M."/>
            <person name="Kvist S."/>
            <person name="Moncalvo J.-M."/>
        </authorList>
    </citation>
    <scope>NUCLEOTIDE SEQUENCE [LARGE SCALE GENOMIC DNA]</scope>
    <source>
        <strain evidence="2">ID-206-W2</strain>
    </source>
</reference>
<gene>
    <name evidence="1" type="ORF">AYI69_g3578</name>
</gene>